<gene>
    <name evidence="3" type="ORF">K505DRAFT_326681</name>
</gene>
<organism evidence="3 4">
    <name type="scientific">Melanomma pulvis-pyrius CBS 109.77</name>
    <dbReference type="NCBI Taxonomy" id="1314802"/>
    <lineage>
        <taxon>Eukaryota</taxon>
        <taxon>Fungi</taxon>
        <taxon>Dikarya</taxon>
        <taxon>Ascomycota</taxon>
        <taxon>Pezizomycotina</taxon>
        <taxon>Dothideomycetes</taxon>
        <taxon>Pleosporomycetidae</taxon>
        <taxon>Pleosporales</taxon>
        <taxon>Melanommataceae</taxon>
        <taxon>Melanomma</taxon>
    </lineage>
</organism>
<feature type="domain" description="AB hydrolase-1" evidence="2">
    <location>
        <begin position="320"/>
        <end position="566"/>
    </location>
</feature>
<dbReference type="Pfam" id="PF12697">
    <property type="entry name" value="Abhydrolase_6"/>
    <property type="match status" value="1"/>
</dbReference>
<dbReference type="EMBL" id="MU002007">
    <property type="protein sequence ID" value="KAF2791681.1"/>
    <property type="molecule type" value="Genomic_DNA"/>
</dbReference>
<dbReference type="SUPFAM" id="SSF53474">
    <property type="entry name" value="alpha/beta-Hydrolases"/>
    <property type="match status" value="1"/>
</dbReference>
<keyword evidence="3" id="KW-0378">Hydrolase</keyword>
<evidence type="ECO:0000313" key="4">
    <source>
        <dbReference type="Proteomes" id="UP000799757"/>
    </source>
</evidence>
<evidence type="ECO:0000259" key="2">
    <source>
        <dbReference type="Pfam" id="PF12697"/>
    </source>
</evidence>
<dbReference type="AlphaFoldDB" id="A0A6A6X610"/>
<dbReference type="OrthoDB" id="2851338at2759"/>
<dbReference type="Proteomes" id="UP000799757">
    <property type="component" value="Unassembled WGS sequence"/>
</dbReference>
<proteinExistence type="predicted"/>
<dbReference type="InterPro" id="IPR029058">
    <property type="entry name" value="AB_hydrolase_fold"/>
</dbReference>
<evidence type="ECO:0000256" key="1">
    <source>
        <dbReference type="SAM" id="MobiDB-lite"/>
    </source>
</evidence>
<dbReference type="PANTHER" id="PTHR43194:SF2">
    <property type="entry name" value="PEROXISOMAL MEMBRANE PROTEIN LPX1"/>
    <property type="match status" value="1"/>
</dbReference>
<dbReference type="PANTHER" id="PTHR43194">
    <property type="entry name" value="HYDROLASE ALPHA/BETA FOLD FAMILY"/>
    <property type="match status" value="1"/>
</dbReference>
<evidence type="ECO:0000313" key="3">
    <source>
        <dbReference type="EMBL" id="KAF2791681.1"/>
    </source>
</evidence>
<feature type="region of interest" description="Disordered" evidence="1">
    <location>
        <begin position="260"/>
        <end position="283"/>
    </location>
</feature>
<dbReference type="Gene3D" id="3.40.50.1820">
    <property type="entry name" value="alpha/beta hydrolase"/>
    <property type="match status" value="1"/>
</dbReference>
<dbReference type="InterPro" id="IPR050228">
    <property type="entry name" value="Carboxylesterase_BioH"/>
</dbReference>
<sequence length="573" mass="62611">MSNSSTPTPGILYVTMQPKPSLPSSQFHDWYNNEHGPGRLRLPFCQNGFRYRASDLSQDQNQAQPTGTQEKPEWMAIYDISDMDWLTKDVYTKLRAAPVQSQRERDTMKQIHVDRRFYDLVSSVQVPDFQALESVSAEGSKNVMVAVFLTLKEGAHEDELARWYDEEHIALLQKVPGWRRTRRFVTSYLDLADGKTKEFLTLHEYAPENGLGGPEFEAATTTEWTKKIMQGSVDRKNRRVYDLYYTFGPAPRDLEALSSPDTFPAASTDGLTKTRPAHATTPEAGTQAKFPIIESYITTPDGVQLPYTLTGSPSPDAPLLVLINSILTTSSIWTAFTAHFLSTSPEYRILSFNTRGRTALPPSSTTPITVDTLSKDVIALLDALRAQTAALVGVSLGGATALNTALTHPTRISAFVACDTNSAAPAGNPKAWGERIAMCEAEGARSAAGEPIVGHELAEATVRRWFTAQSYADAALAGNIDEVKQMVASNSLDGFRRSVNALFEYDFRPLMGAFQGQGAFLVGAGDGVLPKTMAAMADGLGSGVELKSIEGAGHLPMVERPREVAEFVARFLG</sequence>
<dbReference type="GO" id="GO:0016787">
    <property type="term" value="F:hydrolase activity"/>
    <property type="evidence" value="ECO:0007669"/>
    <property type="project" value="UniProtKB-KW"/>
</dbReference>
<name>A0A6A6X610_9PLEO</name>
<keyword evidence="4" id="KW-1185">Reference proteome</keyword>
<reference evidence="3" key="1">
    <citation type="journal article" date="2020" name="Stud. Mycol.">
        <title>101 Dothideomycetes genomes: a test case for predicting lifestyles and emergence of pathogens.</title>
        <authorList>
            <person name="Haridas S."/>
            <person name="Albert R."/>
            <person name="Binder M."/>
            <person name="Bloem J."/>
            <person name="Labutti K."/>
            <person name="Salamov A."/>
            <person name="Andreopoulos B."/>
            <person name="Baker S."/>
            <person name="Barry K."/>
            <person name="Bills G."/>
            <person name="Bluhm B."/>
            <person name="Cannon C."/>
            <person name="Castanera R."/>
            <person name="Culley D."/>
            <person name="Daum C."/>
            <person name="Ezra D."/>
            <person name="Gonzalez J."/>
            <person name="Henrissat B."/>
            <person name="Kuo A."/>
            <person name="Liang C."/>
            <person name="Lipzen A."/>
            <person name="Lutzoni F."/>
            <person name="Magnuson J."/>
            <person name="Mondo S."/>
            <person name="Nolan M."/>
            <person name="Ohm R."/>
            <person name="Pangilinan J."/>
            <person name="Park H.-J."/>
            <person name="Ramirez L."/>
            <person name="Alfaro M."/>
            <person name="Sun H."/>
            <person name="Tritt A."/>
            <person name="Yoshinaga Y."/>
            <person name="Zwiers L.-H."/>
            <person name="Turgeon B."/>
            <person name="Goodwin S."/>
            <person name="Spatafora J."/>
            <person name="Crous P."/>
            <person name="Grigoriev I."/>
        </authorList>
    </citation>
    <scope>NUCLEOTIDE SEQUENCE</scope>
    <source>
        <strain evidence="3">CBS 109.77</strain>
    </source>
</reference>
<dbReference type="InterPro" id="IPR000073">
    <property type="entry name" value="AB_hydrolase_1"/>
</dbReference>
<protein>
    <submittedName>
        <fullName evidence="3">Alpha/beta-hydrolase</fullName>
    </submittedName>
</protein>
<accession>A0A6A6X610</accession>